<dbReference type="CDD" id="cd00190">
    <property type="entry name" value="Tryp_SPc"/>
    <property type="match status" value="1"/>
</dbReference>
<dbReference type="FunFam" id="2.40.10.10:FF:000003">
    <property type="entry name" value="Transmembrane serine protease 3"/>
    <property type="match status" value="1"/>
</dbReference>
<dbReference type="PROSITE" id="PS50068">
    <property type="entry name" value="LDLRA_2"/>
    <property type="match status" value="1"/>
</dbReference>
<dbReference type="PROSITE" id="PS00135">
    <property type="entry name" value="TRYPSIN_SER"/>
    <property type="match status" value="1"/>
</dbReference>
<evidence type="ECO:0000256" key="7">
    <source>
        <dbReference type="RuleBase" id="RU363034"/>
    </source>
</evidence>
<dbReference type="GO" id="GO:0006508">
    <property type="term" value="P:proteolysis"/>
    <property type="evidence" value="ECO:0007669"/>
    <property type="project" value="UniProtKB-KW"/>
</dbReference>
<dbReference type="SMART" id="SM00042">
    <property type="entry name" value="CUB"/>
    <property type="match status" value="2"/>
</dbReference>
<sequence length="638" mass="69766">MVQLYVRSIIYSFAVFSWGSYVSADNSGALTRGLIVPFCTDLTSLASGSGHVVSPKFRDGGPYPAPMFLCWRIQVQQGYSVAFEFGHLDVGLISGQGCLDGSVKLYDGPSDQSPLIGQYCGSTILPGQLMSTGTTMYVEIYVTSNRNNQRGFNAQFFAVRTVTTTTTRGPPVPGCDGEPMVRTSESGQLTSPGFADGQFYRTNLLCEWILLGDPGEVFKISFSSFMLEQSPTCEYDYFTVSDVVVFEEPLSDGFTNVTALNTTSEDIKRDNAASIAKLTLYESRRLNETEILLTACGYHLPYDVETKSHMVLLAFHSDEQVGGRGFNLTFSRVKPTLRCSEEEFKCGNEKCINWTKVCDQTKDCSDGSDEMICPSSSSCGLPAILPIGSRVVGGSEAIRGAWPWTVSILDSHKQAHMCGATLVLPQWVISAAHCFTREYDRDYTGYSVRAGRHNLKMADRNEQTVGIAEVISRRDYVEQWSFNDIALIRLKDPFVMTNYVRPVCLPSSPASAGSQCYLTGWGETLNSCCPNVLKQALLPVINNTVCAGADYYGSRLREHMFCAGYPDGGIDACGGDSGGPLVCPVESSSLGDPRPRHWEIQGVTSWGLLCAAAKKPGVYTAVYDFVGWIQQTIALHTP</sequence>
<dbReference type="CDD" id="cd00041">
    <property type="entry name" value="CUB"/>
    <property type="match status" value="2"/>
</dbReference>
<dbReference type="SMART" id="SM00020">
    <property type="entry name" value="Tryp_SPc"/>
    <property type="match status" value="1"/>
</dbReference>
<evidence type="ECO:0000256" key="4">
    <source>
        <dbReference type="ARBA" id="ARBA00023157"/>
    </source>
</evidence>
<dbReference type="CDD" id="cd00112">
    <property type="entry name" value="LDLa"/>
    <property type="match status" value="1"/>
</dbReference>
<feature type="signal peptide" evidence="8">
    <location>
        <begin position="1"/>
        <end position="24"/>
    </location>
</feature>
<evidence type="ECO:0000256" key="3">
    <source>
        <dbReference type="ARBA" id="ARBA00022825"/>
    </source>
</evidence>
<dbReference type="PROSITE" id="PS01209">
    <property type="entry name" value="LDLRA_1"/>
    <property type="match status" value="1"/>
</dbReference>
<dbReference type="PANTHER" id="PTHR24252">
    <property type="entry name" value="ACROSIN-RELATED"/>
    <property type="match status" value="1"/>
</dbReference>
<dbReference type="InterPro" id="IPR002172">
    <property type="entry name" value="LDrepeatLR_classA_rpt"/>
</dbReference>
<dbReference type="Gene3D" id="4.10.400.10">
    <property type="entry name" value="Low-density Lipoprotein Receptor"/>
    <property type="match status" value="1"/>
</dbReference>
<dbReference type="InterPro" id="IPR009003">
    <property type="entry name" value="Peptidase_S1_PA"/>
</dbReference>
<evidence type="ECO:0000256" key="1">
    <source>
        <dbReference type="ARBA" id="ARBA00022670"/>
    </source>
</evidence>
<feature type="domain" description="Peptidase S1" evidence="10">
    <location>
        <begin position="391"/>
        <end position="634"/>
    </location>
</feature>
<organism evidence="11 12">
    <name type="scientific">Elysia crispata</name>
    <name type="common">lettuce slug</name>
    <dbReference type="NCBI Taxonomy" id="231223"/>
    <lineage>
        <taxon>Eukaryota</taxon>
        <taxon>Metazoa</taxon>
        <taxon>Spiralia</taxon>
        <taxon>Lophotrochozoa</taxon>
        <taxon>Mollusca</taxon>
        <taxon>Gastropoda</taxon>
        <taxon>Heterobranchia</taxon>
        <taxon>Euthyneura</taxon>
        <taxon>Panpulmonata</taxon>
        <taxon>Sacoglossa</taxon>
        <taxon>Placobranchoidea</taxon>
        <taxon>Plakobranchidae</taxon>
        <taxon>Elysia</taxon>
    </lineage>
</organism>
<evidence type="ECO:0000259" key="9">
    <source>
        <dbReference type="PROSITE" id="PS01180"/>
    </source>
</evidence>
<evidence type="ECO:0000256" key="2">
    <source>
        <dbReference type="ARBA" id="ARBA00022801"/>
    </source>
</evidence>
<dbReference type="Gene3D" id="2.60.120.290">
    <property type="entry name" value="Spermadhesin, CUB domain"/>
    <property type="match status" value="2"/>
</dbReference>
<dbReference type="PROSITE" id="PS01180">
    <property type="entry name" value="CUB"/>
    <property type="match status" value="2"/>
</dbReference>
<dbReference type="SMART" id="SM00192">
    <property type="entry name" value="LDLa"/>
    <property type="match status" value="1"/>
</dbReference>
<keyword evidence="1 7" id="KW-0645">Protease</keyword>
<dbReference type="Proteomes" id="UP001283361">
    <property type="component" value="Unassembled WGS sequence"/>
</dbReference>
<keyword evidence="3 7" id="KW-0720">Serine protease</keyword>
<dbReference type="InterPro" id="IPR036055">
    <property type="entry name" value="LDL_receptor-like_sf"/>
</dbReference>
<proteinExistence type="predicted"/>
<dbReference type="InterPro" id="IPR001254">
    <property type="entry name" value="Trypsin_dom"/>
</dbReference>
<dbReference type="PROSITE" id="PS00134">
    <property type="entry name" value="TRYPSIN_HIS"/>
    <property type="match status" value="1"/>
</dbReference>
<feature type="disulfide bond" evidence="6">
    <location>
        <begin position="346"/>
        <end position="364"/>
    </location>
</feature>
<evidence type="ECO:0000256" key="8">
    <source>
        <dbReference type="SAM" id="SignalP"/>
    </source>
</evidence>
<keyword evidence="8" id="KW-0732">Signal</keyword>
<feature type="disulfide bond" evidence="6">
    <location>
        <begin position="358"/>
        <end position="373"/>
    </location>
</feature>
<dbReference type="InterPro" id="IPR035914">
    <property type="entry name" value="Sperma_CUB_dom_sf"/>
</dbReference>
<name>A0AAE1CIW1_9GAST</name>
<accession>A0AAE1CIW1</accession>
<dbReference type="PRINTS" id="PR00722">
    <property type="entry name" value="CHYMOTRYPSIN"/>
</dbReference>
<evidence type="ECO:0000256" key="5">
    <source>
        <dbReference type="PROSITE-ProRule" id="PRU00059"/>
    </source>
</evidence>
<evidence type="ECO:0000313" key="12">
    <source>
        <dbReference type="Proteomes" id="UP001283361"/>
    </source>
</evidence>
<dbReference type="InterPro" id="IPR000859">
    <property type="entry name" value="CUB_dom"/>
</dbReference>
<evidence type="ECO:0000259" key="10">
    <source>
        <dbReference type="PROSITE" id="PS50240"/>
    </source>
</evidence>
<dbReference type="AlphaFoldDB" id="A0AAE1CIW1"/>
<dbReference type="SUPFAM" id="SSF57424">
    <property type="entry name" value="LDL receptor-like module"/>
    <property type="match status" value="1"/>
</dbReference>
<protein>
    <submittedName>
        <fullName evidence="11">Uncharacterized protein</fullName>
    </submittedName>
</protein>
<evidence type="ECO:0000313" key="11">
    <source>
        <dbReference type="EMBL" id="KAK3696283.1"/>
    </source>
</evidence>
<dbReference type="Pfam" id="PF00431">
    <property type="entry name" value="CUB"/>
    <property type="match status" value="3"/>
</dbReference>
<gene>
    <name evidence="11" type="ORF">RRG08_027720</name>
</gene>
<dbReference type="PROSITE" id="PS50240">
    <property type="entry name" value="TRYPSIN_DOM"/>
    <property type="match status" value="1"/>
</dbReference>
<keyword evidence="12" id="KW-1185">Reference proteome</keyword>
<dbReference type="InterPro" id="IPR018114">
    <property type="entry name" value="TRYPSIN_HIS"/>
</dbReference>
<feature type="chain" id="PRO_5041945721" evidence="8">
    <location>
        <begin position="25"/>
        <end position="638"/>
    </location>
</feature>
<evidence type="ECO:0000256" key="6">
    <source>
        <dbReference type="PROSITE-ProRule" id="PRU00124"/>
    </source>
</evidence>
<dbReference type="PANTHER" id="PTHR24252:SF7">
    <property type="entry name" value="HYALIN"/>
    <property type="match status" value="1"/>
</dbReference>
<comment type="caution">
    <text evidence="5">Lacks conserved residue(s) required for the propagation of feature annotation.</text>
</comment>
<comment type="caution">
    <text evidence="11">The sequence shown here is derived from an EMBL/GenBank/DDBJ whole genome shotgun (WGS) entry which is preliminary data.</text>
</comment>
<dbReference type="EMBL" id="JAWDGP010008052">
    <property type="protein sequence ID" value="KAK3696283.1"/>
    <property type="molecule type" value="Genomic_DNA"/>
</dbReference>
<reference evidence="11" key="1">
    <citation type="journal article" date="2023" name="G3 (Bethesda)">
        <title>A reference genome for the long-term kleptoplast-retaining sea slug Elysia crispata morphotype clarki.</title>
        <authorList>
            <person name="Eastman K.E."/>
            <person name="Pendleton A.L."/>
            <person name="Shaikh M.A."/>
            <person name="Suttiyut T."/>
            <person name="Ogas R."/>
            <person name="Tomko P."/>
            <person name="Gavelis G."/>
            <person name="Widhalm J.R."/>
            <person name="Wisecaver J.H."/>
        </authorList>
    </citation>
    <scope>NUCLEOTIDE SEQUENCE</scope>
    <source>
        <strain evidence="11">ECLA1</strain>
    </source>
</reference>
<dbReference type="Pfam" id="PF00089">
    <property type="entry name" value="Trypsin"/>
    <property type="match status" value="1"/>
</dbReference>
<dbReference type="InterPro" id="IPR023415">
    <property type="entry name" value="LDLR_class-A_CS"/>
</dbReference>
<dbReference type="InterPro" id="IPR033116">
    <property type="entry name" value="TRYPSIN_SER"/>
</dbReference>
<dbReference type="SUPFAM" id="SSF49854">
    <property type="entry name" value="Spermadhesin, CUB domain"/>
    <property type="match status" value="2"/>
</dbReference>
<dbReference type="Pfam" id="PF00057">
    <property type="entry name" value="Ldl_recept_a"/>
    <property type="match status" value="1"/>
</dbReference>
<feature type="domain" description="CUB" evidence="9">
    <location>
        <begin position="175"/>
        <end position="333"/>
    </location>
</feature>
<dbReference type="InterPro" id="IPR001314">
    <property type="entry name" value="Peptidase_S1A"/>
</dbReference>
<dbReference type="Gene3D" id="2.40.10.10">
    <property type="entry name" value="Trypsin-like serine proteases"/>
    <property type="match status" value="1"/>
</dbReference>
<keyword evidence="4 6" id="KW-1015">Disulfide bond</keyword>
<dbReference type="SUPFAM" id="SSF50494">
    <property type="entry name" value="Trypsin-like serine proteases"/>
    <property type="match status" value="1"/>
</dbReference>
<keyword evidence="2 7" id="KW-0378">Hydrolase</keyword>
<dbReference type="InterPro" id="IPR043504">
    <property type="entry name" value="Peptidase_S1_PA_chymotrypsin"/>
</dbReference>
<feature type="domain" description="CUB" evidence="9">
    <location>
        <begin position="39"/>
        <end position="159"/>
    </location>
</feature>
<feature type="disulfide bond" evidence="6">
    <location>
        <begin position="339"/>
        <end position="351"/>
    </location>
</feature>
<dbReference type="GO" id="GO:0004252">
    <property type="term" value="F:serine-type endopeptidase activity"/>
    <property type="evidence" value="ECO:0007669"/>
    <property type="project" value="InterPro"/>
</dbReference>